<proteinExistence type="predicted"/>
<reference evidence="5" key="1">
    <citation type="journal article" date="2019" name="Int. J. Syst. Evol. Microbiol.">
        <title>The Global Catalogue of Microorganisms (GCM) 10K type strain sequencing project: providing services to taxonomists for standard genome sequencing and annotation.</title>
        <authorList>
            <consortium name="The Broad Institute Genomics Platform"/>
            <consortium name="The Broad Institute Genome Sequencing Center for Infectious Disease"/>
            <person name="Wu L."/>
            <person name="Ma J."/>
        </authorList>
    </citation>
    <scope>NUCLEOTIDE SEQUENCE [LARGE SCALE GENOMIC DNA]</scope>
    <source>
        <strain evidence="5">JCM 3389</strain>
    </source>
</reference>
<dbReference type="InterPro" id="IPR055575">
    <property type="entry name" value="DUF7151"/>
</dbReference>
<evidence type="ECO:0000256" key="1">
    <source>
        <dbReference type="SAM" id="MobiDB-lite"/>
    </source>
</evidence>
<protein>
    <recommendedName>
        <fullName evidence="3">DUF7151 domain-containing protein</fullName>
    </recommendedName>
</protein>
<dbReference type="RefSeq" id="WP_379829064.1">
    <property type="nucleotide sequence ID" value="NZ_JBHUHU010000001.1"/>
</dbReference>
<feature type="signal peptide" evidence="2">
    <location>
        <begin position="1"/>
        <end position="23"/>
    </location>
</feature>
<name>A0ABW4XRR2_9FLAO</name>
<dbReference type="EMBL" id="JBHUHU010000001">
    <property type="protein sequence ID" value="MFD2098281.1"/>
    <property type="molecule type" value="Genomic_DNA"/>
</dbReference>
<comment type="caution">
    <text evidence="4">The sequence shown here is derived from an EMBL/GenBank/DDBJ whole genome shotgun (WGS) entry which is preliminary data.</text>
</comment>
<feature type="region of interest" description="Disordered" evidence="1">
    <location>
        <begin position="28"/>
        <end position="48"/>
    </location>
</feature>
<dbReference type="PROSITE" id="PS51257">
    <property type="entry name" value="PROKAR_LIPOPROTEIN"/>
    <property type="match status" value="1"/>
</dbReference>
<sequence>MRKSLPFRLLVLVSIFLSVLACSSEDGADGMNGRDGTDGVDGTDGTDGTNGLNSLITTVIEQPGVNCTNGGYRLDVGLDANGNGELETAEVESSEYLCNSDPTGFVYQSYVSLLSQANTGDPVTTIVENSLELSISWVRESEGIYLGTLDRSIDIGKTVIFYSTPSSHTGVRGELVGDNQVRLELQNGINVFADNFINLSFELREYE</sequence>
<feature type="chain" id="PRO_5045969087" description="DUF7151 domain-containing protein" evidence="2">
    <location>
        <begin position="24"/>
        <end position="207"/>
    </location>
</feature>
<dbReference type="Proteomes" id="UP001597342">
    <property type="component" value="Unassembled WGS sequence"/>
</dbReference>
<evidence type="ECO:0000313" key="4">
    <source>
        <dbReference type="EMBL" id="MFD2098281.1"/>
    </source>
</evidence>
<feature type="domain" description="DUF7151" evidence="3">
    <location>
        <begin position="53"/>
        <end position="98"/>
    </location>
</feature>
<organism evidence="4 5">
    <name type="scientific">Flagellimonas iocasae</name>
    <dbReference type="NCBI Taxonomy" id="2055905"/>
    <lineage>
        <taxon>Bacteria</taxon>
        <taxon>Pseudomonadati</taxon>
        <taxon>Bacteroidota</taxon>
        <taxon>Flavobacteriia</taxon>
        <taxon>Flavobacteriales</taxon>
        <taxon>Flavobacteriaceae</taxon>
        <taxon>Flagellimonas</taxon>
    </lineage>
</organism>
<accession>A0ABW4XRR2</accession>
<evidence type="ECO:0000313" key="5">
    <source>
        <dbReference type="Proteomes" id="UP001597342"/>
    </source>
</evidence>
<keyword evidence="5" id="KW-1185">Reference proteome</keyword>
<gene>
    <name evidence="4" type="ORF">ACFSJE_00755</name>
</gene>
<dbReference type="Pfam" id="PF23657">
    <property type="entry name" value="DUF7151"/>
    <property type="match status" value="1"/>
</dbReference>
<evidence type="ECO:0000259" key="3">
    <source>
        <dbReference type="Pfam" id="PF23657"/>
    </source>
</evidence>
<keyword evidence="2" id="KW-0732">Signal</keyword>
<evidence type="ECO:0000256" key="2">
    <source>
        <dbReference type="SAM" id="SignalP"/>
    </source>
</evidence>